<dbReference type="Pfam" id="PF07681">
    <property type="entry name" value="DoxX"/>
    <property type="match status" value="1"/>
</dbReference>
<evidence type="ECO:0000256" key="7">
    <source>
        <dbReference type="SAM" id="Phobius"/>
    </source>
</evidence>
<comment type="caution">
    <text evidence="8">The sequence shown here is derived from an EMBL/GenBank/DDBJ whole genome shotgun (WGS) entry which is preliminary data.</text>
</comment>
<proteinExistence type="inferred from homology"/>
<keyword evidence="4 7" id="KW-0812">Transmembrane</keyword>
<feature type="transmembrane region" description="Helical" evidence="7">
    <location>
        <begin position="12"/>
        <end position="29"/>
    </location>
</feature>
<comment type="subcellular location">
    <subcellularLocation>
        <location evidence="1">Cell membrane</location>
        <topology evidence="1">Multi-pass membrane protein</topology>
    </subcellularLocation>
</comment>
<dbReference type="PANTHER" id="PTHR33452">
    <property type="entry name" value="OXIDOREDUCTASE CATD-RELATED"/>
    <property type="match status" value="1"/>
</dbReference>
<dbReference type="Proteomes" id="UP000321926">
    <property type="component" value="Unassembled WGS sequence"/>
</dbReference>
<dbReference type="InterPro" id="IPR032808">
    <property type="entry name" value="DoxX"/>
</dbReference>
<dbReference type="GO" id="GO:0005886">
    <property type="term" value="C:plasma membrane"/>
    <property type="evidence" value="ECO:0007669"/>
    <property type="project" value="UniProtKB-SubCell"/>
</dbReference>
<dbReference type="AlphaFoldDB" id="A0A5C8KBH2"/>
<comment type="similarity">
    <text evidence="2">Belongs to the DoxX family.</text>
</comment>
<keyword evidence="3" id="KW-1003">Cell membrane</keyword>
<keyword evidence="9" id="KW-1185">Reference proteome</keyword>
<feature type="transmembrane region" description="Helical" evidence="7">
    <location>
        <begin position="101"/>
        <end position="122"/>
    </location>
</feature>
<evidence type="ECO:0000256" key="5">
    <source>
        <dbReference type="ARBA" id="ARBA00022989"/>
    </source>
</evidence>
<dbReference type="EMBL" id="VRTY01000002">
    <property type="protein sequence ID" value="TXK52610.1"/>
    <property type="molecule type" value="Genomic_DNA"/>
</dbReference>
<dbReference type="InterPro" id="IPR051907">
    <property type="entry name" value="DoxX-like_oxidoreductase"/>
</dbReference>
<sequence>MERFLAPLSPYLYAILRIVAGIMFAMHGSQKLFGIPGDKDPVELASLMGVAGVIELVGGILIAIGLFASIAAFICSGQMAVAFFMSHFPQGWNPLLNGGELSVLYCFLFLYIASRGAGIWSLDSLLSKTKRKDSHRFA</sequence>
<dbReference type="RefSeq" id="WP_147919836.1">
    <property type="nucleotide sequence ID" value="NZ_VRTY01000002.1"/>
</dbReference>
<keyword evidence="5 7" id="KW-1133">Transmembrane helix</keyword>
<evidence type="ECO:0000256" key="3">
    <source>
        <dbReference type="ARBA" id="ARBA00022475"/>
    </source>
</evidence>
<evidence type="ECO:0000256" key="4">
    <source>
        <dbReference type="ARBA" id="ARBA00022692"/>
    </source>
</evidence>
<dbReference type="OrthoDB" id="346004at2"/>
<organism evidence="8 9">
    <name type="scientific">Pontibacter qinzhouensis</name>
    <dbReference type="NCBI Taxonomy" id="2603253"/>
    <lineage>
        <taxon>Bacteria</taxon>
        <taxon>Pseudomonadati</taxon>
        <taxon>Bacteroidota</taxon>
        <taxon>Cytophagia</taxon>
        <taxon>Cytophagales</taxon>
        <taxon>Hymenobacteraceae</taxon>
        <taxon>Pontibacter</taxon>
    </lineage>
</organism>
<evidence type="ECO:0000256" key="2">
    <source>
        <dbReference type="ARBA" id="ARBA00006679"/>
    </source>
</evidence>
<gene>
    <name evidence="8" type="ORF">FVR03_00710</name>
</gene>
<name>A0A5C8KBH2_9BACT</name>
<dbReference type="PANTHER" id="PTHR33452:SF4">
    <property type="entry name" value="BLL4328 PROTEIN"/>
    <property type="match status" value="1"/>
</dbReference>
<feature type="transmembrane region" description="Helical" evidence="7">
    <location>
        <begin position="50"/>
        <end position="81"/>
    </location>
</feature>
<reference evidence="8 9" key="1">
    <citation type="submission" date="2019-08" db="EMBL/GenBank/DDBJ databases">
        <authorList>
            <person name="Shi S."/>
        </authorList>
    </citation>
    <scope>NUCLEOTIDE SEQUENCE [LARGE SCALE GENOMIC DNA]</scope>
    <source>
        <strain evidence="8 9">GY10130</strain>
    </source>
</reference>
<keyword evidence="6 7" id="KW-0472">Membrane</keyword>
<accession>A0A5C8KBH2</accession>
<evidence type="ECO:0000256" key="1">
    <source>
        <dbReference type="ARBA" id="ARBA00004651"/>
    </source>
</evidence>
<protein>
    <submittedName>
        <fullName evidence="8">DoxX family protein</fullName>
    </submittedName>
</protein>
<evidence type="ECO:0000313" key="8">
    <source>
        <dbReference type="EMBL" id="TXK52610.1"/>
    </source>
</evidence>
<evidence type="ECO:0000313" key="9">
    <source>
        <dbReference type="Proteomes" id="UP000321926"/>
    </source>
</evidence>
<evidence type="ECO:0000256" key="6">
    <source>
        <dbReference type="ARBA" id="ARBA00023136"/>
    </source>
</evidence>